<dbReference type="InterPro" id="IPR014722">
    <property type="entry name" value="Rib_uL2_dom2"/>
</dbReference>
<dbReference type="GO" id="GO:0005840">
    <property type="term" value="C:ribosome"/>
    <property type="evidence" value="ECO:0007669"/>
    <property type="project" value="UniProtKB-KW"/>
</dbReference>
<dbReference type="SUPFAM" id="SSF50104">
    <property type="entry name" value="Translation proteins SH3-like domain"/>
    <property type="match status" value="1"/>
</dbReference>
<dbReference type="InterPro" id="IPR041985">
    <property type="entry name" value="Ribosomal_eL14_KOW"/>
</dbReference>
<sequence>MNTGSSPQIGQIVRILKGKDAGEAAVVIAVVDSRFVYIADGDKRKFDAPKKKNIQHLELIPFISSEIVDSLEETGRVTNGKLRFAVMKYGKPAGKSANEKGD</sequence>
<dbReference type="OrthoDB" id="5244at2"/>
<reference evidence="3 4" key="1">
    <citation type="submission" date="2014-08" db="EMBL/GenBank/DDBJ databases">
        <title>Comparative genomics of the Paenibacillus odorifer group.</title>
        <authorList>
            <person name="den Bakker H.C."/>
            <person name="Tsai Y.-C."/>
            <person name="Martin N."/>
            <person name="Korlach J."/>
            <person name="Wiedmann M."/>
        </authorList>
    </citation>
    <scope>NUCLEOTIDE SEQUENCE [LARGE SCALE GENOMIC DNA]</scope>
    <source>
        <strain evidence="3 4">DSM 15220</strain>
    </source>
</reference>
<dbReference type="Proteomes" id="UP000029500">
    <property type="component" value="Chromosome"/>
</dbReference>
<protein>
    <submittedName>
        <fullName evidence="3">KOW domain-containing protein</fullName>
    </submittedName>
</protein>
<gene>
    <name evidence="3" type="ORF">PGRAT_29215</name>
</gene>
<dbReference type="HOGENOM" id="CLU_168121_1_0_9"/>
<dbReference type="EMBL" id="CP009287">
    <property type="protein sequence ID" value="AIQ71203.1"/>
    <property type="molecule type" value="Genomic_DNA"/>
</dbReference>
<evidence type="ECO:0000256" key="1">
    <source>
        <dbReference type="ARBA" id="ARBA00022980"/>
    </source>
</evidence>
<proteinExistence type="predicted"/>
<dbReference type="Gene3D" id="2.30.30.30">
    <property type="match status" value="1"/>
</dbReference>
<keyword evidence="2" id="KW-0687">Ribonucleoprotein</keyword>
<evidence type="ECO:0000256" key="2">
    <source>
        <dbReference type="ARBA" id="ARBA00023274"/>
    </source>
</evidence>
<evidence type="ECO:0000313" key="3">
    <source>
        <dbReference type="EMBL" id="AIQ71203.1"/>
    </source>
</evidence>
<keyword evidence="4" id="KW-1185">Reference proteome</keyword>
<organism evidence="3 4">
    <name type="scientific">Paenibacillus graminis</name>
    <dbReference type="NCBI Taxonomy" id="189425"/>
    <lineage>
        <taxon>Bacteria</taxon>
        <taxon>Bacillati</taxon>
        <taxon>Bacillota</taxon>
        <taxon>Bacilli</taxon>
        <taxon>Bacillales</taxon>
        <taxon>Paenibacillaceae</taxon>
        <taxon>Paenibacillus</taxon>
    </lineage>
</organism>
<keyword evidence="1" id="KW-0689">Ribosomal protein</keyword>
<dbReference type="AlphaFoldDB" id="A0A089MI60"/>
<dbReference type="RefSeq" id="WP_025706578.1">
    <property type="nucleotide sequence ID" value="NZ_CP009287.1"/>
</dbReference>
<dbReference type="InterPro" id="IPR008991">
    <property type="entry name" value="Translation_prot_SH3-like_sf"/>
</dbReference>
<dbReference type="CDD" id="cd06088">
    <property type="entry name" value="KOW_RPL14"/>
    <property type="match status" value="1"/>
</dbReference>
<name>A0A089MI60_9BACL</name>
<dbReference type="GO" id="GO:1990904">
    <property type="term" value="C:ribonucleoprotein complex"/>
    <property type="evidence" value="ECO:0007669"/>
    <property type="project" value="UniProtKB-KW"/>
</dbReference>
<dbReference type="KEGG" id="pgm:PGRAT_29215"/>
<dbReference type="STRING" id="189425.PGRAT_29215"/>
<dbReference type="eggNOG" id="COG2163">
    <property type="taxonomic scope" value="Bacteria"/>
</dbReference>
<accession>A0A089MI60</accession>
<evidence type="ECO:0000313" key="4">
    <source>
        <dbReference type="Proteomes" id="UP000029500"/>
    </source>
</evidence>